<dbReference type="InterPro" id="IPR023577">
    <property type="entry name" value="CYTH_domain"/>
</dbReference>
<dbReference type="EMBL" id="FCOC02000033">
    <property type="protein sequence ID" value="SAL54025.1"/>
    <property type="molecule type" value="Genomic_DNA"/>
</dbReference>
<organism evidence="2 3">
    <name type="scientific">Caballeronia sordidicola</name>
    <name type="common">Burkholderia sordidicola</name>
    <dbReference type="NCBI Taxonomy" id="196367"/>
    <lineage>
        <taxon>Bacteria</taxon>
        <taxon>Pseudomonadati</taxon>
        <taxon>Pseudomonadota</taxon>
        <taxon>Betaproteobacteria</taxon>
        <taxon>Burkholderiales</taxon>
        <taxon>Burkholderiaceae</taxon>
        <taxon>Caballeronia</taxon>
    </lineage>
</organism>
<proteinExistence type="predicted"/>
<dbReference type="SMART" id="SM01118">
    <property type="entry name" value="CYTH"/>
    <property type="match status" value="1"/>
</dbReference>
<dbReference type="GO" id="GO:0046872">
    <property type="term" value="F:metal ion binding"/>
    <property type="evidence" value="ECO:0007669"/>
    <property type="project" value="TreeGrafter"/>
</dbReference>
<dbReference type="PROSITE" id="PS51707">
    <property type="entry name" value="CYTH"/>
    <property type="match status" value="1"/>
</dbReference>
<reference evidence="2 3" key="1">
    <citation type="submission" date="2016-01" db="EMBL/GenBank/DDBJ databases">
        <authorList>
            <person name="Oliw E.H."/>
        </authorList>
    </citation>
    <scope>NUCLEOTIDE SEQUENCE [LARGE SCALE GENOMIC DNA]</scope>
    <source>
        <strain evidence="2">LMG 22029</strain>
    </source>
</reference>
<evidence type="ECO:0000313" key="3">
    <source>
        <dbReference type="Proteomes" id="UP000054893"/>
    </source>
</evidence>
<dbReference type="SUPFAM" id="SSF55154">
    <property type="entry name" value="CYTH-like phosphatases"/>
    <property type="match status" value="1"/>
</dbReference>
<dbReference type="PANTHER" id="PTHR39569">
    <property type="entry name" value="INORGANIC TRIPHOSPHATASE"/>
    <property type="match status" value="1"/>
</dbReference>
<protein>
    <submittedName>
        <fullName evidence="2">Adenylate cyclase</fullName>
    </submittedName>
</protein>
<dbReference type="Pfam" id="PF01928">
    <property type="entry name" value="CYTH"/>
    <property type="match status" value="1"/>
</dbReference>
<feature type="domain" description="CYTH" evidence="1">
    <location>
        <begin position="2"/>
        <end position="209"/>
    </location>
</feature>
<dbReference type="PANTHER" id="PTHR39569:SF1">
    <property type="entry name" value="INORGANIC TRIPHOSPHATASE"/>
    <property type="match status" value="1"/>
</dbReference>
<dbReference type="AlphaFoldDB" id="A0A158IBT6"/>
<dbReference type="Gene3D" id="2.40.320.10">
    <property type="entry name" value="Hypothetical Protein Pfu-838710-001"/>
    <property type="match status" value="1"/>
</dbReference>
<dbReference type="GO" id="GO:0050355">
    <property type="term" value="F:inorganic triphosphate phosphatase activity"/>
    <property type="evidence" value="ECO:0007669"/>
    <property type="project" value="InterPro"/>
</dbReference>
<accession>A0A158IBT6</accession>
<gene>
    <name evidence="2" type="ORF">AWB64_05932</name>
</gene>
<evidence type="ECO:0000313" key="2">
    <source>
        <dbReference type="EMBL" id="SAL54025.1"/>
    </source>
</evidence>
<dbReference type="Proteomes" id="UP000054893">
    <property type="component" value="Unassembled WGS sequence"/>
</dbReference>
<dbReference type="InterPro" id="IPR033469">
    <property type="entry name" value="CYTH-like_dom_sf"/>
</dbReference>
<sequence>MSIEREIKLALPTSNHDEIAKDLTKRTGQEGQKIHLTNVYFDTANRALAKAKSALRLRGAPGQWLQTYKTAGESADGMHSRHEWEMPVAGEALEVDKLLEHCDDEHARNALRNAAPELTALFRTDFDRVIWNVEIDGARIEAVLDLGEVITDINGARRTTPISELELELKSGEEAGLTNLAAQMRGAFLYLQPENASKAQRGYELCNPKAEGSNGGVK</sequence>
<dbReference type="OrthoDB" id="3034217at2"/>
<dbReference type="RefSeq" id="WP_060858891.1">
    <property type="nucleotide sequence ID" value="NZ_FCOC02000033.1"/>
</dbReference>
<evidence type="ECO:0000259" key="1">
    <source>
        <dbReference type="PROSITE" id="PS51707"/>
    </source>
</evidence>
<dbReference type="CDD" id="cd07756">
    <property type="entry name" value="CYTH-like_Pase_CHAD"/>
    <property type="match status" value="1"/>
</dbReference>
<dbReference type="InterPro" id="IPR039013">
    <property type="entry name" value="YgiF"/>
</dbReference>
<name>A0A158IBT6_CABSO</name>